<keyword evidence="2" id="KW-0285">Flavoprotein</keyword>
<dbReference type="InterPro" id="IPR051104">
    <property type="entry name" value="FAD_monoxygenase"/>
</dbReference>
<dbReference type="PRINTS" id="PR00420">
    <property type="entry name" value="RNGMNOXGNASE"/>
</dbReference>
<keyword evidence="7" id="KW-1185">Reference proteome</keyword>
<dbReference type="SUPFAM" id="SSF54373">
    <property type="entry name" value="FAD-linked reductases, C-terminal domain"/>
    <property type="match status" value="1"/>
</dbReference>
<dbReference type="InterPro" id="IPR002938">
    <property type="entry name" value="FAD-bd"/>
</dbReference>
<feature type="domain" description="FAD-binding" evidence="5">
    <location>
        <begin position="319"/>
        <end position="364"/>
    </location>
</feature>
<evidence type="ECO:0000256" key="2">
    <source>
        <dbReference type="ARBA" id="ARBA00022630"/>
    </source>
</evidence>
<dbReference type="Pfam" id="PF01494">
    <property type="entry name" value="FAD_binding_3"/>
    <property type="match status" value="2"/>
</dbReference>
<organism evidence="6 7">
    <name type="scientific">Phialemonium atrogriseum</name>
    <dbReference type="NCBI Taxonomy" id="1093897"/>
    <lineage>
        <taxon>Eukaryota</taxon>
        <taxon>Fungi</taxon>
        <taxon>Dikarya</taxon>
        <taxon>Ascomycota</taxon>
        <taxon>Pezizomycotina</taxon>
        <taxon>Sordariomycetes</taxon>
        <taxon>Sordariomycetidae</taxon>
        <taxon>Cephalothecales</taxon>
        <taxon>Cephalothecaceae</taxon>
        <taxon>Phialemonium</taxon>
    </lineage>
</organism>
<proteinExistence type="inferred from homology"/>
<evidence type="ECO:0000259" key="5">
    <source>
        <dbReference type="Pfam" id="PF01494"/>
    </source>
</evidence>
<dbReference type="GO" id="GO:0071949">
    <property type="term" value="F:FAD binding"/>
    <property type="evidence" value="ECO:0007669"/>
    <property type="project" value="InterPro"/>
</dbReference>
<dbReference type="RefSeq" id="XP_060282196.1">
    <property type="nucleotide sequence ID" value="XM_060421999.1"/>
</dbReference>
<dbReference type="GO" id="GO:0016491">
    <property type="term" value="F:oxidoreductase activity"/>
    <property type="evidence" value="ECO:0007669"/>
    <property type="project" value="UniProtKB-KW"/>
</dbReference>
<evidence type="ECO:0000256" key="1">
    <source>
        <dbReference type="ARBA" id="ARBA00007992"/>
    </source>
</evidence>
<dbReference type="Proteomes" id="UP001244011">
    <property type="component" value="Unassembled WGS sequence"/>
</dbReference>
<dbReference type="GO" id="GO:0044550">
    <property type="term" value="P:secondary metabolite biosynthetic process"/>
    <property type="evidence" value="ECO:0007669"/>
    <property type="project" value="TreeGrafter"/>
</dbReference>
<evidence type="ECO:0000256" key="4">
    <source>
        <dbReference type="ARBA" id="ARBA00023002"/>
    </source>
</evidence>
<name>A0AAJ0BWX3_9PEZI</name>
<evidence type="ECO:0000313" key="7">
    <source>
        <dbReference type="Proteomes" id="UP001244011"/>
    </source>
</evidence>
<gene>
    <name evidence="6" type="ORF">QBC33DRAFT_122696</name>
</gene>
<dbReference type="SUPFAM" id="SSF51905">
    <property type="entry name" value="FAD/NAD(P)-binding domain"/>
    <property type="match status" value="1"/>
</dbReference>
<dbReference type="PANTHER" id="PTHR46720">
    <property type="entry name" value="HYDROXYLASE, PUTATIVE (AFU_ORTHOLOGUE AFUA_3G01460)-RELATED"/>
    <property type="match status" value="1"/>
</dbReference>
<reference evidence="6" key="1">
    <citation type="submission" date="2023-06" db="EMBL/GenBank/DDBJ databases">
        <title>Genome-scale phylogeny and comparative genomics of the fungal order Sordariales.</title>
        <authorList>
            <consortium name="Lawrence Berkeley National Laboratory"/>
            <person name="Hensen N."/>
            <person name="Bonometti L."/>
            <person name="Westerberg I."/>
            <person name="Brannstrom I.O."/>
            <person name="Guillou S."/>
            <person name="Cros-Aarteil S."/>
            <person name="Calhoun S."/>
            <person name="Haridas S."/>
            <person name="Kuo A."/>
            <person name="Mondo S."/>
            <person name="Pangilinan J."/>
            <person name="Riley R."/>
            <person name="Labutti K."/>
            <person name="Andreopoulos B."/>
            <person name="Lipzen A."/>
            <person name="Chen C."/>
            <person name="Yanf M."/>
            <person name="Daum C."/>
            <person name="Ng V."/>
            <person name="Clum A."/>
            <person name="Steindorff A."/>
            <person name="Ohm R."/>
            <person name="Martin F."/>
            <person name="Silar P."/>
            <person name="Natvig D."/>
            <person name="Lalanne C."/>
            <person name="Gautier V."/>
            <person name="Ament-Velasquez S.L."/>
            <person name="Kruys A."/>
            <person name="Hutchinson M.I."/>
            <person name="Powell A.J."/>
            <person name="Barry K."/>
            <person name="Miller A.N."/>
            <person name="Grigoriev I.V."/>
            <person name="Debuchy R."/>
            <person name="Gladieux P."/>
            <person name="Thoren M.H."/>
            <person name="Johannesson H."/>
        </authorList>
    </citation>
    <scope>NUCLEOTIDE SEQUENCE</scope>
    <source>
        <strain evidence="6">8032-3</strain>
    </source>
</reference>
<feature type="domain" description="FAD-binding" evidence="5">
    <location>
        <begin position="12"/>
        <end position="190"/>
    </location>
</feature>
<keyword evidence="3" id="KW-0274">FAD</keyword>
<dbReference type="FunFam" id="3.50.50.60:FF:000153">
    <property type="entry name" value="Salicylate hydroxylase, putative"/>
    <property type="match status" value="1"/>
</dbReference>
<dbReference type="GeneID" id="85305186"/>
<protein>
    <recommendedName>
        <fullName evidence="5">FAD-binding domain-containing protein</fullName>
    </recommendedName>
</protein>
<comment type="similarity">
    <text evidence="1">Belongs to the paxM FAD-dependent monooxygenase family.</text>
</comment>
<dbReference type="EMBL" id="MU839013">
    <property type="protein sequence ID" value="KAK1765983.1"/>
    <property type="molecule type" value="Genomic_DNA"/>
</dbReference>
<dbReference type="InterPro" id="IPR036188">
    <property type="entry name" value="FAD/NAD-bd_sf"/>
</dbReference>
<sequence length="449" mass="49299">MPGTILKEKPLDVAIIGGGITGVTLALGLHKRGINFTIYERASSFHEIGAGIGFTPNAERAMMALDERIHQAFRKVATQNSEDWFRWVDGYNYDRSNPGDMDEKPIFKLYLGERGFEGCRRSDFLQDLVSHIPEERVKFGKNLDSVTNNGDDEKLQLNFCDGTVEHTDIVLGCDGIRSRVRQLLVGIDNPAAHPTYTHKYAFRGLIPMDRARAVLGDYKVSTRFMHLGPDAHALTFPVALGAVLNVVAFVTDPSDWTSKDGKLTARATRAEAEAAFSAFGPAVRAVMALLPDELDKWAVFDTRDHPMPAYHAARGAVGGGRVCVAGDAAHASAPHHGAGAGCGIEDALVLATVMAAAESEVAARGREARAGVLRAALEVYNDVRYERSQWLVDSSRRIGELFEWQDPDCGSDPGKLGPEIEWRSRRIWDYDIDAMVVDTLSRFSRRVDG</sequence>
<dbReference type="AlphaFoldDB" id="A0AAJ0BWX3"/>
<dbReference type="Gene3D" id="3.50.50.60">
    <property type="entry name" value="FAD/NAD(P)-binding domain"/>
    <property type="match status" value="1"/>
</dbReference>
<accession>A0AAJ0BWX3</accession>
<keyword evidence="4" id="KW-0560">Oxidoreductase</keyword>
<dbReference type="PANTHER" id="PTHR46720:SF3">
    <property type="entry name" value="FAD-BINDING DOMAIN-CONTAINING PROTEIN-RELATED"/>
    <property type="match status" value="1"/>
</dbReference>
<comment type="caution">
    <text evidence="6">The sequence shown here is derived from an EMBL/GenBank/DDBJ whole genome shotgun (WGS) entry which is preliminary data.</text>
</comment>
<evidence type="ECO:0000313" key="6">
    <source>
        <dbReference type="EMBL" id="KAK1765983.1"/>
    </source>
</evidence>
<evidence type="ECO:0000256" key="3">
    <source>
        <dbReference type="ARBA" id="ARBA00022827"/>
    </source>
</evidence>